<protein>
    <submittedName>
        <fullName evidence="1">Uncharacterized protein</fullName>
    </submittedName>
</protein>
<evidence type="ECO:0000313" key="1">
    <source>
        <dbReference type="EMBL" id="KAJ3494159.1"/>
    </source>
</evidence>
<sequence length="377" mass="43136">MHSPSRLLRERNTGTIGPRQLEQRLATLQDVTTAIKNKEILCPNLLAILSPLAAASTDNYNELESRINSRIDDIINDDVILHKVKNVNLPLFISDWYPNCSFEAQEAMALYYLWLFVWDDVFDGEDIREALPLNMEAMFEKTINFVKYHLGLTELAAGELEPEAPTKATSIFKHAGVMLAQQTDREQRERFFEEIKFYILSCAYEHKTIERGVLPSVEEYWTYRLGTSSVYASCAIADHMAGVKLPGKYFENDDMALLWREANRNIVIVNDLLSLKKEINRSLHSLIPISMQDTGYNLQDAIDDLVNQLRDSVKKFQSLSARLLSSVAHDPQAKQELEKYIRLIQFNVTGNLSWSIGCDRYRVTDDLQADGSLKVYT</sequence>
<name>A0ACC1QZP2_9HYPO</name>
<gene>
    <name evidence="1" type="ORF">NLG97_g4261</name>
</gene>
<comment type="caution">
    <text evidence="1">The sequence shown here is derived from an EMBL/GenBank/DDBJ whole genome shotgun (WGS) entry which is preliminary data.</text>
</comment>
<dbReference type="EMBL" id="JANAKD010000407">
    <property type="protein sequence ID" value="KAJ3494159.1"/>
    <property type="molecule type" value="Genomic_DNA"/>
</dbReference>
<dbReference type="Proteomes" id="UP001148737">
    <property type="component" value="Unassembled WGS sequence"/>
</dbReference>
<keyword evidence="2" id="KW-1185">Reference proteome</keyword>
<proteinExistence type="predicted"/>
<reference evidence="1" key="1">
    <citation type="submission" date="2022-07" db="EMBL/GenBank/DDBJ databases">
        <title>Genome Sequence of Lecanicillium saksenae.</title>
        <authorList>
            <person name="Buettner E."/>
        </authorList>
    </citation>
    <scope>NUCLEOTIDE SEQUENCE</scope>
    <source>
        <strain evidence="1">VT-O1</strain>
    </source>
</reference>
<accession>A0ACC1QZP2</accession>
<organism evidence="1 2">
    <name type="scientific">Lecanicillium saksenae</name>
    <dbReference type="NCBI Taxonomy" id="468837"/>
    <lineage>
        <taxon>Eukaryota</taxon>
        <taxon>Fungi</taxon>
        <taxon>Dikarya</taxon>
        <taxon>Ascomycota</taxon>
        <taxon>Pezizomycotina</taxon>
        <taxon>Sordariomycetes</taxon>
        <taxon>Hypocreomycetidae</taxon>
        <taxon>Hypocreales</taxon>
        <taxon>Cordycipitaceae</taxon>
        <taxon>Lecanicillium</taxon>
    </lineage>
</organism>
<evidence type="ECO:0000313" key="2">
    <source>
        <dbReference type="Proteomes" id="UP001148737"/>
    </source>
</evidence>